<dbReference type="Proteomes" id="UP001523401">
    <property type="component" value="Unassembled WGS sequence"/>
</dbReference>
<keyword evidence="2" id="KW-1185">Reference proteome</keyword>
<sequence length="322" mass="36416">MSYAVLNGPELMRQLKQQIEGSDRIDLAVAFWGRGAGEQLGLRAGLSSRLICNLDMGGTNPDEIRTLLALGYEVKCHRNLHAKIGVIGTSFSFLGSSNMSANGLGFEGSDAAGWEESNIAFPVVEAAIADRFSELWLTAEPITGERLSEAEVAWRLRQRIKRAALDRNQSERSFLTVLRKDPQFFDDNSWYVVVTYTLAPEDKLIVDHGNDTVRRLYGDEFEIYWDWNELPKEAIIIDFRKPARGSLVFGGMYRRNPEFPDFVKEEQSFHPAYKLKECVQGIKISSDLKDIKSAVGNYLKYNPNPDKNGVFIRITELVDYFA</sequence>
<proteinExistence type="predicted"/>
<organism evidence="1 2">
    <name type="scientific">Asaia lannensis NBRC 102526</name>
    <dbReference type="NCBI Taxonomy" id="1307926"/>
    <lineage>
        <taxon>Bacteria</taxon>
        <taxon>Pseudomonadati</taxon>
        <taxon>Pseudomonadota</taxon>
        <taxon>Alphaproteobacteria</taxon>
        <taxon>Acetobacterales</taxon>
        <taxon>Acetobacteraceae</taxon>
        <taxon>Asaia</taxon>
    </lineage>
</organism>
<dbReference type="EMBL" id="JAMXQU010000005">
    <property type="protein sequence ID" value="MCO6160051.1"/>
    <property type="molecule type" value="Genomic_DNA"/>
</dbReference>
<evidence type="ECO:0008006" key="3">
    <source>
        <dbReference type="Google" id="ProtNLM"/>
    </source>
</evidence>
<evidence type="ECO:0000313" key="1">
    <source>
        <dbReference type="EMBL" id="MCO6160051.1"/>
    </source>
</evidence>
<comment type="caution">
    <text evidence="1">The sequence shown here is derived from an EMBL/GenBank/DDBJ whole genome shotgun (WGS) entry which is preliminary data.</text>
</comment>
<dbReference type="Gene3D" id="3.30.870.10">
    <property type="entry name" value="Endonuclease Chain A"/>
    <property type="match status" value="1"/>
</dbReference>
<dbReference type="CDD" id="cd09117">
    <property type="entry name" value="PLDc_Bfil_DEXD_like"/>
    <property type="match status" value="1"/>
</dbReference>
<reference evidence="1 2" key="1">
    <citation type="submission" date="2022-06" db="EMBL/GenBank/DDBJ databases">
        <title>Whole-genome of Asaia lannensis strain LMG 27011T.</title>
        <authorList>
            <person name="Sombolestani A."/>
        </authorList>
    </citation>
    <scope>NUCLEOTIDE SEQUENCE [LARGE SCALE GENOMIC DNA]</scope>
    <source>
        <strain evidence="1 2">NBRC 102526</strain>
    </source>
</reference>
<dbReference type="RefSeq" id="WP_252849296.1">
    <property type="nucleotide sequence ID" value="NZ_BAPW01000027.1"/>
</dbReference>
<accession>A0ABT1CHJ4</accession>
<gene>
    <name evidence="1" type="ORF">NF685_08425</name>
</gene>
<protein>
    <recommendedName>
        <fullName evidence="3">Phospholipase D-like domain-containing protein</fullName>
    </recommendedName>
</protein>
<evidence type="ECO:0000313" key="2">
    <source>
        <dbReference type="Proteomes" id="UP001523401"/>
    </source>
</evidence>
<name>A0ABT1CHJ4_9PROT</name>